<dbReference type="InterPro" id="IPR011089">
    <property type="entry name" value="GmrSD_C"/>
</dbReference>
<reference evidence="3" key="1">
    <citation type="submission" date="2012-11" db="EMBL/GenBank/DDBJ databases">
        <title>Dependencies among metagenomic species, viruses, plasmids and units of genetic variation.</title>
        <authorList>
            <person name="Nielsen H.B."/>
            <person name="Almeida M."/>
            <person name="Juncker A.S."/>
            <person name="Rasmussen S."/>
            <person name="Li J."/>
            <person name="Sunagawa S."/>
            <person name="Plichta D."/>
            <person name="Gautier L."/>
            <person name="Le Chatelier E."/>
            <person name="Peletier E."/>
            <person name="Bonde I."/>
            <person name="Nielsen T."/>
            <person name="Manichanh C."/>
            <person name="Arumugam M."/>
            <person name="Batto J."/>
            <person name="Santos M.B.Q.D."/>
            <person name="Blom N."/>
            <person name="Borruel N."/>
            <person name="Burgdorf K.S."/>
            <person name="Boumezbeur F."/>
            <person name="Casellas F."/>
            <person name="Dore J."/>
            <person name="Guarner F."/>
            <person name="Hansen T."/>
            <person name="Hildebrand F."/>
            <person name="Kaas R.S."/>
            <person name="Kennedy S."/>
            <person name="Kristiansen K."/>
            <person name="Kultima J.R."/>
            <person name="Leonard P."/>
            <person name="Levenez F."/>
            <person name="Lund O."/>
            <person name="Moumen B."/>
            <person name="Le Paslier D."/>
            <person name="Pons N."/>
            <person name="Pedersen O."/>
            <person name="Prifti E."/>
            <person name="Qin J."/>
            <person name="Raes J."/>
            <person name="Tap J."/>
            <person name="Tims S."/>
            <person name="Ussery D.W."/>
            <person name="Yamada T."/>
            <person name="MetaHit consortium"/>
            <person name="Renault P."/>
            <person name="Sicheritz-Ponten T."/>
            <person name="Bork P."/>
            <person name="Wang J."/>
            <person name="Brunak S."/>
            <person name="Ehrlich S.D."/>
        </authorList>
    </citation>
    <scope>NUCLEOTIDE SEQUENCE [LARGE SCALE GENOMIC DNA]</scope>
</reference>
<evidence type="ECO:0000259" key="2">
    <source>
        <dbReference type="Pfam" id="PF07510"/>
    </source>
</evidence>
<dbReference type="RefSeq" id="WP_022070857.1">
    <property type="nucleotide sequence ID" value="NZ_HF999313.1"/>
</dbReference>
<evidence type="ECO:0008006" key="5">
    <source>
        <dbReference type="Google" id="ProtNLM"/>
    </source>
</evidence>
<feature type="domain" description="GmrSD restriction endonucleases C-terminal" evidence="2">
    <location>
        <begin position="441"/>
        <end position="573"/>
    </location>
</feature>
<accession>R5XA52</accession>
<dbReference type="InterPro" id="IPR004919">
    <property type="entry name" value="GmrSD_N"/>
</dbReference>
<dbReference type="Pfam" id="PF03235">
    <property type="entry name" value="GmrSD_N"/>
    <property type="match status" value="1"/>
</dbReference>
<dbReference type="PANTHER" id="PTHR35149">
    <property type="entry name" value="SLL5132 PROTEIN"/>
    <property type="match status" value="1"/>
</dbReference>
<protein>
    <recommendedName>
        <fullName evidence="5">DUF262 domain-containing protein</fullName>
    </recommendedName>
</protein>
<evidence type="ECO:0000259" key="1">
    <source>
        <dbReference type="Pfam" id="PF03235"/>
    </source>
</evidence>
<dbReference type="AlphaFoldDB" id="R5XA52"/>
<feature type="domain" description="GmrSD restriction endonucleases N-terminal" evidence="1">
    <location>
        <begin position="10"/>
        <end position="248"/>
    </location>
</feature>
<dbReference type="Pfam" id="PF07510">
    <property type="entry name" value="GmrSD_C"/>
    <property type="match status" value="1"/>
</dbReference>
<name>R5XA52_9FIRM</name>
<dbReference type="Proteomes" id="UP000017980">
    <property type="component" value="Unassembled WGS sequence"/>
</dbReference>
<evidence type="ECO:0000313" key="3">
    <source>
        <dbReference type="EMBL" id="CDA09269.1"/>
    </source>
</evidence>
<evidence type="ECO:0000313" key="4">
    <source>
        <dbReference type="Proteomes" id="UP000017980"/>
    </source>
</evidence>
<comment type="caution">
    <text evidence="3">The sequence shown here is derived from an EMBL/GenBank/DDBJ whole genome shotgun (WGS) entry which is preliminary data.</text>
</comment>
<sequence length="582" mass="68346">MVMTSVTRGIEHILSGNRKYIIPRFQREYSWGKNEIATLWEDIFTNMDICNENDEIKLKEYFIGSLVLIGNDTNGNEFEIVDGQQRLTTIMILLSAIGEYFYTNQEIGKFDSIYNYIEGSDKEGNLFFKLINENIGDFLPARILAKPNEKNIDEIPEGKEQKNLLDAYNFFINKLNSNEVVNDFKKYVDEDTTLSKTQMVGLIRDQILEFTTVFITVDNLDDAYKIFETLNAKGKNLEAIDLIKNSIFSVLSKDHPIDNAKRQWSKIQENLQGESRELFYRQFWISKYSFSTNKNLYKAFNDKIECTKERYEGFLKELEQESKWYQSIINPINEDYPNQDLKFEYEALKAFKIFNVYQVRVILLALKRAKEERRISFNDYKRAIESLEKFHFIYIAVCSERGSGIERILSTNALRISNTENKNDMNITINKLIEDLKSKIPDYDIFRLNFEKIIFTNKITKQKQLIQYIFKKMEKVSRTTDELTVNNISLEHIMPQSENKDCVGKIGNILPLDKKINSDMGNIEFSEKIKCLEGKTENEGSELNVVKEFVKKYKDIDKWDEECINNRTQDLANKSYNEIWTL</sequence>
<dbReference type="EMBL" id="CBBD010000007">
    <property type="protein sequence ID" value="CDA09269.1"/>
    <property type="molecule type" value="Genomic_DNA"/>
</dbReference>
<organism evidence="3 4">
    <name type="scientific">Intestinibacter bartlettii CAG:1329</name>
    <dbReference type="NCBI Taxonomy" id="1263063"/>
    <lineage>
        <taxon>Bacteria</taxon>
        <taxon>Bacillati</taxon>
        <taxon>Bacillota</taxon>
        <taxon>Clostridia</taxon>
        <taxon>Peptostreptococcales</taxon>
        <taxon>Peptostreptococcaceae</taxon>
        <taxon>Intestinibacter</taxon>
    </lineage>
</organism>
<proteinExistence type="predicted"/>
<dbReference type="PANTHER" id="PTHR35149:SF2">
    <property type="entry name" value="DUF262 DOMAIN-CONTAINING PROTEIN"/>
    <property type="match status" value="1"/>
</dbReference>
<gene>
    <name evidence="3" type="ORF">BN488_00393</name>
</gene>